<reference evidence="6 7" key="1">
    <citation type="journal article" date="2007" name="Nat. Biotechnol.">
        <title>Complete genome sequence of the myxobacterium Sorangium cellulosum.</title>
        <authorList>
            <person name="Schneiker S."/>
            <person name="Perlova O."/>
            <person name="Kaiser O."/>
            <person name="Gerth K."/>
            <person name="Alici A."/>
            <person name="Altmeyer M.O."/>
            <person name="Bartels D."/>
            <person name="Bekel T."/>
            <person name="Beyer S."/>
            <person name="Bode E."/>
            <person name="Bode H.B."/>
            <person name="Bolten C.J."/>
            <person name="Choudhuri J.V."/>
            <person name="Doss S."/>
            <person name="Elnakady Y.A."/>
            <person name="Frank B."/>
            <person name="Gaigalat L."/>
            <person name="Goesmann A."/>
            <person name="Groeger C."/>
            <person name="Gross F."/>
            <person name="Jelsbak L."/>
            <person name="Jelsbak L."/>
            <person name="Kalinowski J."/>
            <person name="Kegler C."/>
            <person name="Knauber T."/>
            <person name="Konietzny S."/>
            <person name="Kopp M."/>
            <person name="Krause L."/>
            <person name="Krug D."/>
            <person name="Linke B."/>
            <person name="Mahmud T."/>
            <person name="Martinez-Arias R."/>
            <person name="McHardy A.C."/>
            <person name="Merai M."/>
            <person name="Meyer F."/>
            <person name="Mormann S."/>
            <person name="Munoz-Dorado J."/>
            <person name="Perez J."/>
            <person name="Pradella S."/>
            <person name="Rachid S."/>
            <person name="Raddatz G."/>
            <person name="Rosenau F."/>
            <person name="Rueckert C."/>
            <person name="Sasse F."/>
            <person name="Scharfe M."/>
            <person name="Schuster S.C."/>
            <person name="Suen G."/>
            <person name="Treuner-Lange A."/>
            <person name="Velicer G.J."/>
            <person name="Vorholter F.-J."/>
            <person name="Weissman K.J."/>
            <person name="Welch R.D."/>
            <person name="Wenzel S.C."/>
            <person name="Whitworth D.E."/>
            <person name="Wilhelm S."/>
            <person name="Wittmann C."/>
            <person name="Bloecker H."/>
            <person name="Puehler A."/>
            <person name="Mueller R."/>
        </authorList>
    </citation>
    <scope>NUCLEOTIDE SEQUENCE [LARGE SCALE GENOMIC DNA]</scope>
    <source>
        <strain evidence="7">So ce56</strain>
    </source>
</reference>
<sequence length="2099" mass="233872">MTPTHDPRLFTSLTRELTLRAARAAVSQLGLASEPLLRHLQATLQRRAGEPGSFLAEPVFEATFGWQEDPRTMAALSGALLHPHVVRALDQAQESRFPATAHPYVHQVNAWSLLCGPDPRSVIVSTGTGSGKTECFLVPILHDLARETAATGRLSGVRALFLYPLNALINSQRDRLRAWCKELPGPVRFCLYNGYTRDQVPRQEEQKHPEEVLSRKTLRSDPPPILVTNATMLEYMLVRGADASIIEASRGLLRWVVLDEAHTYVGSQAAEIALLLRRVLHAFGCRAEDVRFVATSATIGDGDEARHELKRYLADLAGVSPERVEVIPGRRATPTLPEALEQRDEALGPIEALEGIQDPRARFERIASAPGARRVRAALAERQGAMSLREIATSATGRDAVIDAEAMHQTLRILDLCASAARRAEEHQKDPAVDPEIFLPLRCHVFHRTLAGLWACSSPVCPGRLGPLDSAAWKFGKVFDARREECDALHRDGETRCKSAVFELVVCRGCGADYLWVSRRRESGGMYTLVPAKRPGDENGDDGLLSDLEDRESEGDESRAVRPGGRLGPCLIGHWEPPENVEPDAFQRSFRYDPSTGEVDPDSGGVRCVMSGDSANLRCARCGERQQSPGELFRPVLLGAPFFLSTAIPTVLEAVPPTKDIDLPFQGRRVITFSDSRQGTARFAARTQLEAELNYARSHIYHLLWREAKQPSAEEIETARTAIEALADAAISRPALKGTLAAKRDELERLESQSRRPIGRVPWRYAVQSLLQEDAVRLWMPRQLRDRYLPAQLTPEQLAELCIYREFVRRPRRQNSLETMGLAALHYSFLDNITDADVPPEWRRRELSLRAWRDFLKITVDYLVRGRTAVLVNNDYLRWMGAPVRPKNLAVPDAEPIDPRRTVLWPAIRGTNRPPRLARMLMIALRLDEDDAEARGEVNALLDAAWRAVVRELTRIEGGYYKLDLSKVDIVSVPSAWICPVTRRLLDTTLDAISPYQTERWAQSDPCEQVEMPRLPFPFGRDALGRAYGPEDARAWLEEDPRVIALRERGFWSERCDRIAAFAPYFQVAEHSAQQAPGRLRRLEEDFKQGAINLMSCSTTMEMGVDIGGITAVAMNNAPPSPANYLQRAGRAGRRREPAAITLTLCQNAPHGQAIFQNPLWPFRTTIHVPRVSLESERIVQRHINALALTRYLSRLGAEQVDLEASWFFDEVGDSAAHADAFAGWARGTAAEDAWLIDGIKAIIRRSDLEGVDPRALLAESADAVLAMAERWRAEHHALRRMLEEVGGEPTEKTQNPAQRAIWNQLKRYRGEYLLRELAEQAFLPAYGFPVGVVPFVNTTKELLDAEAKERAQAKADGTKEDRLGRRRGYATRELPLAIREYAPGARVVMNGVVYESSGVTLNWHIEPGDRQIPELQALRWAWRCKGCGAAGSRQLMPERCPCGSADLTRVQYLQPAGFAVDLFSRPDNDLSSRAYLVPLDPWISAGSGPWLALPRPEVGRFRYTGEGQVIYRHGGLHQKGYAVCLRCGRAASYDGENIPADLKEHWRLRGGKSKDGEALCDGNRKDWAIKTGLWLGGSEITNVFELELFNPASRVPIHDEIATTSIAVALRHALAEMLGVEDREIGWAVTPSKPVGAPRRCTIALYDTASGGAGYVARAAESLCELLKRAQELLRCSQGCDKACHGCLLAYDTQHDADRLDRRKALEVLTDELLDAFRLPDELKIFGESTTLEYQPLLDAVVREAQRIDVQRIQLHLGDDVKEWDLFSWPLYRHILRWTSTSKQVVLIVPRKAIAALEWDESGTWASIMEGTGATLRIVDQLPPASSSPRIAVEIAGSSWSSSWAVTSETALDPGEAWGLAGDGARCVIGRATVALAAAPGAALTPAQVRKPRPGTYVEVKINNELDGPVGDFGHRFWALLERRFPELMERLDAAEPLASVEYGERYLKSPLATRLLYEVLKALQRRPGGIRPATLVSVDATSSFRPNRPPTKVDHDWRDPATRNTMMEATLRHLGINLRFTAGTDIHRVAHYRQMLLRWPEATLCLRLDQGLSFCQADPPPPFPFEKACDEQQKALLATKYSVQKRDAMPAVVYVNS</sequence>
<keyword evidence="1" id="KW-0547">Nucleotide-binding</keyword>
<dbReference type="GO" id="GO:0006289">
    <property type="term" value="P:nucleotide-excision repair"/>
    <property type="evidence" value="ECO:0007669"/>
    <property type="project" value="TreeGrafter"/>
</dbReference>
<dbReference type="eggNOG" id="COG1201">
    <property type="taxonomic scope" value="Bacteria"/>
</dbReference>
<dbReference type="PROSITE" id="PS51194">
    <property type="entry name" value="HELICASE_CTER"/>
    <property type="match status" value="1"/>
</dbReference>
<evidence type="ECO:0000256" key="1">
    <source>
        <dbReference type="ARBA" id="ARBA00022741"/>
    </source>
</evidence>
<feature type="domain" description="Helicase C-terminal" evidence="5">
    <location>
        <begin position="1029"/>
        <end position="1178"/>
    </location>
</feature>
<proteinExistence type="predicted"/>
<evidence type="ECO:0008006" key="8">
    <source>
        <dbReference type="Google" id="ProtNLM"/>
    </source>
</evidence>
<protein>
    <recommendedName>
        <fullName evidence="8">DEAD/DEAH box helicase</fullName>
    </recommendedName>
</protein>
<dbReference type="RefSeq" id="WP_012240801.1">
    <property type="nucleotide sequence ID" value="NC_010162.1"/>
</dbReference>
<feature type="region of interest" description="Disordered" evidence="3">
    <location>
        <begin position="528"/>
        <end position="562"/>
    </location>
</feature>
<evidence type="ECO:0000259" key="5">
    <source>
        <dbReference type="PROSITE" id="PS51194"/>
    </source>
</evidence>
<dbReference type="OrthoDB" id="9815222at2"/>
<dbReference type="InterPro" id="IPR011545">
    <property type="entry name" value="DEAD/DEAH_box_helicase_dom"/>
</dbReference>
<dbReference type="eggNOG" id="COG1205">
    <property type="taxonomic scope" value="Bacteria"/>
</dbReference>
<dbReference type="HOGENOM" id="CLU_001338_1_0_7"/>
<dbReference type="STRING" id="448385.sce8192"/>
<keyword evidence="7" id="KW-1185">Reference proteome</keyword>
<dbReference type="SMART" id="SM00487">
    <property type="entry name" value="DEXDc"/>
    <property type="match status" value="1"/>
</dbReference>
<dbReference type="PANTHER" id="PTHR47957:SF3">
    <property type="entry name" value="ATP-DEPENDENT HELICASE HRQ1"/>
    <property type="match status" value="1"/>
</dbReference>
<evidence type="ECO:0000256" key="2">
    <source>
        <dbReference type="ARBA" id="ARBA00022840"/>
    </source>
</evidence>
<evidence type="ECO:0000313" key="7">
    <source>
        <dbReference type="Proteomes" id="UP000002139"/>
    </source>
</evidence>
<dbReference type="Pfam" id="PF00270">
    <property type="entry name" value="DEAD"/>
    <property type="match status" value="1"/>
</dbReference>
<dbReference type="SUPFAM" id="SSF52540">
    <property type="entry name" value="P-loop containing nucleoside triphosphate hydrolases"/>
    <property type="match status" value="2"/>
</dbReference>
<feature type="domain" description="Helicase ATP-binding" evidence="4">
    <location>
        <begin position="113"/>
        <end position="317"/>
    </location>
</feature>
<organism evidence="6 7">
    <name type="scientific">Sorangium cellulosum (strain So ce56)</name>
    <name type="common">Polyangium cellulosum (strain So ce56)</name>
    <dbReference type="NCBI Taxonomy" id="448385"/>
    <lineage>
        <taxon>Bacteria</taxon>
        <taxon>Pseudomonadati</taxon>
        <taxon>Myxococcota</taxon>
        <taxon>Polyangia</taxon>
        <taxon>Polyangiales</taxon>
        <taxon>Polyangiaceae</taxon>
        <taxon>Sorangium</taxon>
    </lineage>
</organism>
<keyword evidence="2" id="KW-0067">ATP-binding</keyword>
<gene>
    <name evidence="6" type="ordered locus">sce8192</name>
</gene>
<dbReference type="SMART" id="SM00490">
    <property type="entry name" value="HELICc"/>
    <property type="match status" value="1"/>
</dbReference>
<dbReference type="Proteomes" id="UP000002139">
    <property type="component" value="Chromosome"/>
</dbReference>
<dbReference type="InterPro" id="IPR018973">
    <property type="entry name" value="MZB"/>
</dbReference>
<evidence type="ECO:0000256" key="3">
    <source>
        <dbReference type="SAM" id="MobiDB-lite"/>
    </source>
</evidence>
<dbReference type="PANTHER" id="PTHR47957">
    <property type="entry name" value="ATP-DEPENDENT HELICASE HRQ1"/>
    <property type="match status" value="1"/>
</dbReference>
<dbReference type="PROSITE" id="PS51192">
    <property type="entry name" value="HELICASE_ATP_BIND_1"/>
    <property type="match status" value="1"/>
</dbReference>
<dbReference type="InterPro" id="IPR014001">
    <property type="entry name" value="Helicase_ATP-bd"/>
</dbReference>
<evidence type="ECO:0000259" key="4">
    <source>
        <dbReference type="PROSITE" id="PS51192"/>
    </source>
</evidence>
<dbReference type="Pfam" id="PF00271">
    <property type="entry name" value="Helicase_C"/>
    <property type="match status" value="1"/>
</dbReference>
<dbReference type="GO" id="GO:0005524">
    <property type="term" value="F:ATP binding"/>
    <property type="evidence" value="ECO:0007669"/>
    <property type="project" value="UniProtKB-KW"/>
</dbReference>
<dbReference type="GO" id="GO:0003676">
    <property type="term" value="F:nucleic acid binding"/>
    <property type="evidence" value="ECO:0007669"/>
    <property type="project" value="InterPro"/>
</dbReference>
<evidence type="ECO:0000313" key="6">
    <source>
        <dbReference type="EMBL" id="CAN98362.1"/>
    </source>
</evidence>
<dbReference type="KEGG" id="scl:sce8192"/>
<dbReference type="EMBL" id="AM746676">
    <property type="protein sequence ID" value="CAN98362.1"/>
    <property type="molecule type" value="Genomic_DNA"/>
</dbReference>
<dbReference type="GO" id="GO:0036297">
    <property type="term" value="P:interstrand cross-link repair"/>
    <property type="evidence" value="ECO:0007669"/>
    <property type="project" value="TreeGrafter"/>
</dbReference>
<name>A9FMU4_SORC5</name>
<dbReference type="GO" id="GO:0043138">
    <property type="term" value="F:3'-5' DNA helicase activity"/>
    <property type="evidence" value="ECO:0007669"/>
    <property type="project" value="TreeGrafter"/>
</dbReference>
<dbReference type="InterPro" id="IPR001650">
    <property type="entry name" value="Helicase_C-like"/>
</dbReference>
<accession>A9FMU4</accession>
<dbReference type="InterPro" id="IPR027417">
    <property type="entry name" value="P-loop_NTPase"/>
</dbReference>
<dbReference type="Gene3D" id="3.40.50.300">
    <property type="entry name" value="P-loop containing nucleotide triphosphate hydrolases"/>
    <property type="match status" value="2"/>
</dbReference>
<dbReference type="Pfam" id="PF09369">
    <property type="entry name" value="MZB"/>
    <property type="match status" value="1"/>
</dbReference>